<protein>
    <submittedName>
        <fullName evidence="3">Ssna protein</fullName>
    </submittedName>
</protein>
<comment type="caution">
    <text evidence="3">The sequence shown here is derived from an EMBL/GenBank/DDBJ whole genome shotgun (WGS) entry which is preliminary data.</text>
</comment>
<feature type="domain" description="Amidohydrolase-related" evidence="2">
    <location>
        <begin position="67"/>
        <end position="389"/>
    </location>
</feature>
<dbReference type="InterPro" id="IPR032466">
    <property type="entry name" value="Metal_Hydrolase"/>
</dbReference>
<organism evidence="3">
    <name type="scientific">hydrocarbon metagenome</name>
    <dbReference type="NCBI Taxonomy" id="938273"/>
    <lineage>
        <taxon>unclassified sequences</taxon>
        <taxon>metagenomes</taxon>
        <taxon>ecological metagenomes</taxon>
    </lineage>
</organism>
<dbReference type="EMBL" id="LNQE01000818">
    <property type="protein sequence ID" value="KUG24783.1"/>
    <property type="molecule type" value="Genomic_DNA"/>
</dbReference>
<dbReference type="SUPFAM" id="SSF51556">
    <property type="entry name" value="Metallo-dependent hydrolases"/>
    <property type="match status" value="1"/>
</dbReference>
<name>A0A0W8FV55_9ZZZZ</name>
<dbReference type="AlphaFoldDB" id="A0A0W8FV55"/>
<dbReference type="GO" id="GO:0016810">
    <property type="term" value="F:hydrolase activity, acting on carbon-nitrogen (but not peptide) bonds"/>
    <property type="evidence" value="ECO:0007669"/>
    <property type="project" value="InterPro"/>
</dbReference>
<proteinExistence type="predicted"/>
<evidence type="ECO:0000259" key="2">
    <source>
        <dbReference type="Pfam" id="PF01979"/>
    </source>
</evidence>
<dbReference type="InterPro" id="IPR050287">
    <property type="entry name" value="MTA/SAH_deaminase"/>
</dbReference>
<dbReference type="InterPro" id="IPR011059">
    <property type="entry name" value="Metal-dep_hydrolase_composite"/>
</dbReference>
<reference evidence="3" key="1">
    <citation type="journal article" date="2015" name="Proc. Natl. Acad. Sci. U.S.A.">
        <title>Networks of energetic and metabolic interactions define dynamics in microbial communities.</title>
        <authorList>
            <person name="Embree M."/>
            <person name="Liu J.K."/>
            <person name="Al-Bassam M.M."/>
            <person name="Zengler K."/>
        </authorList>
    </citation>
    <scope>NUCLEOTIDE SEQUENCE</scope>
</reference>
<dbReference type="PANTHER" id="PTHR43794:SF11">
    <property type="entry name" value="AMIDOHYDROLASE-RELATED DOMAIN-CONTAINING PROTEIN"/>
    <property type="match status" value="1"/>
</dbReference>
<dbReference type="InterPro" id="IPR006680">
    <property type="entry name" value="Amidohydro-rel"/>
</dbReference>
<keyword evidence="1" id="KW-0378">Hydrolase</keyword>
<dbReference type="Gene3D" id="3.20.20.140">
    <property type="entry name" value="Metal-dependent hydrolases"/>
    <property type="match status" value="1"/>
</dbReference>
<dbReference type="Gene3D" id="2.30.40.10">
    <property type="entry name" value="Urease, subunit C, domain 1"/>
    <property type="match status" value="1"/>
</dbReference>
<evidence type="ECO:0000256" key="1">
    <source>
        <dbReference type="ARBA" id="ARBA00022801"/>
    </source>
</evidence>
<evidence type="ECO:0000313" key="3">
    <source>
        <dbReference type="EMBL" id="KUG24783.1"/>
    </source>
</evidence>
<dbReference type="PANTHER" id="PTHR43794">
    <property type="entry name" value="AMINOHYDROLASE SSNA-RELATED"/>
    <property type="match status" value="1"/>
</dbReference>
<gene>
    <name evidence="3" type="ORF">ASZ90_005397</name>
</gene>
<accession>A0A0W8FV55</accession>
<sequence>MINKISNAWICSVKKNSITPVFGDLILSNGKIKEIRKKNWEDYLNSKTKVEKNSYDAKGKVITIPNVNFHEHIYSRLSKGLPISGPTNNFINILKNLWWKLDYALDHEMTKASAEMAAVESIKNGVTYIFDHHASPRNTIGSLDVIGDELRKRNLNGVLAFETSDRNGELLKTESIIENCSRIDQDDPNIKYLFGLHASFTLHNDTLKTVSDFINDYDLGIHIHLCEDPADRKVSNDKFGNLPLTRLTKYNLLNDKSIVSHAIHLTKSEYKKIYEHGSAIAFNPDSNLNNSVGIPDFKNIPKEQTMLCGTDGMHANPAKTLKTFFLLMRHSKLSSDEAFERVIKTYFNQINFVKKFFSDFSSLNKNDKADFIIWDYVPPTPFNKNNFWGHYIYGILESQVSSTVKDGKFLMKDKKLVGINETEIQKEIYKQGKRLFKEFKKL</sequence>
<dbReference type="Pfam" id="PF01979">
    <property type="entry name" value="Amidohydro_1"/>
    <property type="match status" value="1"/>
</dbReference>
<dbReference type="SUPFAM" id="SSF51338">
    <property type="entry name" value="Composite domain of metallo-dependent hydrolases"/>
    <property type="match status" value="1"/>
</dbReference>